<evidence type="ECO:0000313" key="8">
    <source>
        <dbReference type="Proteomes" id="UP001201262"/>
    </source>
</evidence>
<reference evidence="7" key="1">
    <citation type="submission" date="2021-12" db="EMBL/GenBank/DDBJ databases">
        <title>Convergent genome expansion in fungi linked to evolution of root-endophyte symbiosis.</title>
        <authorList>
            <consortium name="DOE Joint Genome Institute"/>
            <person name="Ke Y.-H."/>
            <person name="Bonito G."/>
            <person name="Liao H.-L."/>
            <person name="Looney B."/>
            <person name="Rojas-Flechas A."/>
            <person name="Nash J."/>
            <person name="Hameed K."/>
            <person name="Schadt C."/>
            <person name="Martin F."/>
            <person name="Crous P.W."/>
            <person name="Miettinen O."/>
            <person name="Magnuson J.K."/>
            <person name="Labbe J."/>
            <person name="Jacobson D."/>
            <person name="Doktycz M.J."/>
            <person name="Veneault-Fourrey C."/>
            <person name="Kuo A."/>
            <person name="Mondo S."/>
            <person name="Calhoun S."/>
            <person name="Riley R."/>
            <person name="Ohm R."/>
            <person name="LaButti K."/>
            <person name="Andreopoulos B."/>
            <person name="Pangilinan J."/>
            <person name="Nolan M."/>
            <person name="Tritt A."/>
            <person name="Clum A."/>
            <person name="Lipzen A."/>
            <person name="Daum C."/>
            <person name="Barry K."/>
            <person name="Grigoriev I.V."/>
            <person name="Vilgalys R."/>
        </authorList>
    </citation>
    <scope>NUCLEOTIDE SEQUENCE</scope>
    <source>
        <strain evidence="7">PMI_201</strain>
    </source>
</reference>
<comment type="caution">
    <text evidence="7">The sequence shown here is derived from an EMBL/GenBank/DDBJ whole genome shotgun (WGS) entry which is preliminary data.</text>
</comment>
<dbReference type="Pfam" id="PF00172">
    <property type="entry name" value="Zn_clus"/>
    <property type="match status" value="1"/>
</dbReference>
<dbReference type="SMART" id="SM00066">
    <property type="entry name" value="GAL4"/>
    <property type="match status" value="1"/>
</dbReference>
<dbReference type="GO" id="GO:0005634">
    <property type="term" value="C:nucleus"/>
    <property type="evidence" value="ECO:0007669"/>
    <property type="project" value="TreeGrafter"/>
</dbReference>
<dbReference type="GO" id="GO:0000976">
    <property type="term" value="F:transcription cis-regulatory region binding"/>
    <property type="evidence" value="ECO:0007669"/>
    <property type="project" value="TreeGrafter"/>
</dbReference>
<dbReference type="GO" id="GO:0045944">
    <property type="term" value="P:positive regulation of transcription by RNA polymerase II"/>
    <property type="evidence" value="ECO:0007669"/>
    <property type="project" value="TreeGrafter"/>
</dbReference>
<evidence type="ECO:0000256" key="5">
    <source>
        <dbReference type="SAM" id="MobiDB-lite"/>
    </source>
</evidence>
<dbReference type="InterPro" id="IPR001138">
    <property type="entry name" value="Zn2Cys6_DnaBD"/>
</dbReference>
<dbReference type="GO" id="GO:0008270">
    <property type="term" value="F:zinc ion binding"/>
    <property type="evidence" value="ECO:0007669"/>
    <property type="project" value="InterPro"/>
</dbReference>
<name>A0AAD4KLK3_9EURO</name>
<dbReference type="Gene3D" id="4.10.240.10">
    <property type="entry name" value="Zn(2)-C6 fungal-type DNA-binding domain"/>
    <property type="match status" value="1"/>
</dbReference>
<evidence type="ECO:0000256" key="4">
    <source>
        <dbReference type="ARBA" id="ARBA00023242"/>
    </source>
</evidence>
<dbReference type="CDD" id="cd00067">
    <property type="entry name" value="GAL4"/>
    <property type="match status" value="1"/>
</dbReference>
<sequence length="593" mass="67318">MPIQSRSTKDEKTQKLNRSHSGCKSCRRRGKRCDETKPSCLACTRLSLECSYGLDINFRNVTRAHFQKHGKAQIPSSQPAAMISLSDTKYNVTRFNDLGGPSSPTFPATLDSGDSIEANYFNHFQSHVRRLLPAASLRFTSGIPQSLCLRLSTLCLAASNLSMLDSRVQSRIHAGDSRTSLFSPCVNYSHHYRAQKYHDLTLWHLRTIKADELKRHSPELLVSLVLLAYYNHASTDHYKFRLAVWDSVRFVLLNKESIIDSPDGPDSLQLWYRLCMSHRPAKPPALLLEGEGLSSFSPNLLSATTNHIYLKCILGMSVDDLIYDILIKTLEIRTKLVVYRCVAGSCQISDLSVEIGTVAHGVLSKLLGRNSIPDEYYEARDSYVRGSHLLGLLDVQKERLKVWTARISKDQLPMICHSFSTHQDTMNALYCMLCEIAFEEAKIHDFSVDHDEYSPTRIENYAWKACQIASTVDLTLSTTSDVYTLSLTEILLQLVLLWRSDTIFHYILGVLWQQIENNGKGYEHSHYPTHLVKRIITQMEIYWEKDRAVTFAIPAVPETISKVKLLDIKHPIDLVVGGYNRDGQHFVEKIPLP</sequence>
<keyword evidence="8" id="KW-1185">Reference proteome</keyword>
<organism evidence="7 8">
    <name type="scientific">Talaromyces proteolyticus</name>
    <dbReference type="NCBI Taxonomy" id="1131652"/>
    <lineage>
        <taxon>Eukaryota</taxon>
        <taxon>Fungi</taxon>
        <taxon>Dikarya</taxon>
        <taxon>Ascomycota</taxon>
        <taxon>Pezizomycotina</taxon>
        <taxon>Eurotiomycetes</taxon>
        <taxon>Eurotiomycetidae</taxon>
        <taxon>Eurotiales</taxon>
        <taxon>Trichocomaceae</taxon>
        <taxon>Talaromyces</taxon>
        <taxon>Talaromyces sect. Bacilispori</taxon>
    </lineage>
</organism>
<dbReference type="Proteomes" id="UP001201262">
    <property type="component" value="Unassembled WGS sequence"/>
</dbReference>
<proteinExistence type="predicted"/>
<dbReference type="PROSITE" id="PS50048">
    <property type="entry name" value="ZN2_CY6_FUNGAL_2"/>
    <property type="match status" value="1"/>
</dbReference>
<dbReference type="EMBL" id="JAJTJA010000009">
    <property type="protein sequence ID" value="KAH8693891.1"/>
    <property type="molecule type" value="Genomic_DNA"/>
</dbReference>
<feature type="region of interest" description="Disordered" evidence="5">
    <location>
        <begin position="1"/>
        <end position="31"/>
    </location>
</feature>
<feature type="domain" description="Zn(2)-C6 fungal-type" evidence="6">
    <location>
        <begin position="22"/>
        <end position="52"/>
    </location>
</feature>
<evidence type="ECO:0000256" key="2">
    <source>
        <dbReference type="ARBA" id="ARBA00023125"/>
    </source>
</evidence>
<evidence type="ECO:0000259" key="6">
    <source>
        <dbReference type="PROSITE" id="PS50048"/>
    </source>
</evidence>
<protein>
    <recommendedName>
        <fullName evidence="6">Zn(2)-C6 fungal-type domain-containing protein</fullName>
    </recommendedName>
</protein>
<keyword evidence="4" id="KW-0539">Nucleus</keyword>
<gene>
    <name evidence="7" type="ORF">BGW36DRAFT_300211</name>
</gene>
<keyword evidence="1" id="KW-0805">Transcription regulation</keyword>
<dbReference type="RefSeq" id="XP_046069561.1">
    <property type="nucleotide sequence ID" value="XM_046211603.1"/>
</dbReference>
<dbReference type="PANTHER" id="PTHR37534">
    <property type="entry name" value="TRANSCRIPTIONAL ACTIVATOR PROTEIN UGA3"/>
    <property type="match status" value="1"/>
</dbReference>
<dbReference type="AlphaFoldDB" id="A0AAD4KLK3"/>
<dbReference type="GO" id="GO:0000981">
    <property type="term" value="F:DNA-binding transcription factor activity, RNA polymerase II-specific"/>
    <property type="evidence" value="ECO:0007669"/>
    <property type="project" value="InterPro"/>
</dbReference>
<dbReference type="SUPFAM" id="SSF57701">
    <property type="entry name" value="Zn2/Cys6 DNA-binding domain"/>
    <property type="match status" value="1"/>
</dbReference>
<dbReference type="GeneID" id="70241890"/>
<evidence type="ECO:0000256" key="1">
    <source>
        <dbReference type="ARBA" id="ARBA00023015"/>
    </source>
</evidence>
<evidence type="ECO:0000313" key="7">
    <source>
        <dbReference type="EMBL" id="KAH8693891.1"/>
    </source>
</evidence>
<keyword evidence="3" id="KW-0804">Transcription</keyword>
<accession>A0AAD4KLK3</accession>
<evidence type="ECO:0000256" key="3">
    <source>
        <dbReference type="ARBA" id="ARBA00023163"/>
    </source>
</evidence>
<dbReference type="PANTHER" id="PTHR37534:SF9">
    <property type="entry name" value="ZN(II)2CYS6 TRANSCRIPTION FACTOR (EUROFUNG)"/>
    <property type="match status" value="1"/>
</dbReference>
<keyword evidence="2" id="KW-0238">DNA-binding</keyword>
<dbReference type="InterPro" id="IPR036864">
    <property type="entry name" value="Zn2-C6_fun-type_DNA-bd_sf"/>
</dbReference>